<evidence type="ECO:0000313" key="3">
    <source>
        <dbReference type="EMBL" id="THH30518.1"/>
    </source>
</evidence>
<dbReference type="Gene3D" id="1.20.5.340">
    <property type="match status" value="1"/>
</dbReference>
<feature type="coiled-coil region" evidence="1">
    <location>
        <begin position="588"/>
        <end position="685"/>
    </location>
</feature>
<dbReference type="PANTHER" id="PTHR46753">
    <property type="entry name" value="FYVE AND COILED-COIL DOMAIN-CONTAINING PROTEIN 1"/>
    <property type="match status" value="1"/>
</dbReference>
<gene>
    <name evidence="3" type="ORF">EUX98_g3680</name>
</gene>
<feature type="region of interest" description="Disordered" evidence="2">
    <location>
        <begin position="1020"/>
        <end position="1042"/>
    </location>
</feature>
<dbReference type="EMBL" id="SGPM01000078">
    <property type="protein sequence ID" value="THH30518.1"/>
    <property type="molecule type" value="Genomic_DNA"/>
</dbReference>
<feature type="coiled-coil region" evidence="1">
    <location>
        <begin position="711"/>
        <end position="752"/>
    </location>
</feature>
<proteinExistence type="predicted"/>
<dbReference type="GO" id="GO:1901098">
    <property type="term" value="P:positive regulation of autophagosome maturation"/>
    <property type="evidence" value="ECO:0007669"/>
    <property type="project" value="TreeGrafter"/>
</dbReference>
<sequence>MEAITPSAPCRTSLDRDVAKFFVLLPLSLVALCILEESLESDILNGLFVLVLDIFISLLRIPILLLSCLGLCHLSVAARIRESTVSLLQSFGVRSSTDVKVSHLEGQVASLSDELSKSRANAIEVQTQSMRLQTKLSQAQRETQKLRRKAAAEHIAETTRLQEALEIAQDGCDDLRREKEALAVDQATEIQGYATRNAALRREFNTEKADLRTEIKDVKAQWRKEVSEITSQRDDLRRLCLEHQTQTLAIQTHYSSVEDDMQSARRKLASIQDRTRLLEAMRYHNIKDLLLGLLVLWRFSHVLGLRLSDALRVKAVLLLRFKTLSSQKVEARQAYLRVQNLNQDLQALLDAEVAKCTEETASSRKWHAEYYKSVKARDRAAVKFKTFQRFAVERFSSTATKLLTSLLILWRQNTILSAHLAETRALARALQISAAEADETLAAAAADDEAFHAENLHPHGFSMLSRNEANAVYAIQYRKYSQAIRDYQQFVESCSTAVSAPSDDSERKPLQESYDGLKDLHEKVVLERDDALSTMETLKAEHRDLQVRLGHASKEHRAVIHQLEDAQTLVCIKEEEYRVQSSASAHDLDKTQERVRSLEGRCSSQDQRIEALQAKLVEVEERRTSIDSTVKSLQNRLTESKDMQAEYEGENQTLKYENRDLNLQFHNAKDEARELRERNSAMETEYRQHAGLLDAQVIEIRKKLQRSISDAGVLQDRIADLEDNRRSLEGHIAELQKEVADARTQLRHAQTVYDQMRTHLQAQIKRMDVSTLEANSQLFDTRKRAQDLTKIVSNLERRQADLERELSTSMDSLKVVQSQLKSKLEGLEKELSATTESAHKTRSQLQSELTSQLQTSSETQFSLVVALAILYASQKEDRARWTEVAGKARSMDEHIGRLKRTFELLNSLDVNYRRLLVNDSQLPQVALSRTLACPGISASTTVQPPAPIPLKTATAPSLVGPSAPMLGTPGPSSDVAFSHLGPQATSTPRRRRGSRGSGISHKATSGGVRLGPLARIVKTPKMSSSPSMTDVESGSSFHQPMSRRARRRARTASASILLAPGDAMPAVAEAPQEYVQQEIRTVFQPAGPRSSICTAIVPVSAVPSPQPLVRNPQTTQHPTTVARSVMQRAIQARSPVIPSIQPVVQHRPTHVPTQQRAAPRLAPPLTSLPDDDVDVFRPAIREALAELHGGAHSYRDGPVPRSIRRPTHTRPSTQGWQFTPPRHEFNTAGASPVNPFPVEQERLRAISVK</sequence>
<accession>A0A4S4MYF5</accession>
<feature type="region of interest" description="Disordered" evidence="2">
    <location>
        <begin position="1191"/>
        <end position="1235"/>
    </location>
</feature>
<evidence type="ECO:0000256" key="2">
    <source>
        <dbReference type="SAM" id="MobiDB-lite"/>
    </source>
</evidence>
<comment type="caution">
    <text evidence="3">The sequence shown here is derived from an EMBL/GenBank/DDBJ whole genome shotgun (WGS) entry which is preliminary data.</text>
</comment>
<keyword evidence="1" id="KW-0175">Coiled coil</keyword>
<dbReference type="GO" id="GO:0005770">
    <property type="term" value="C:late endosome"/>
    <property type="evidence" value="ECO:0007669"/>
    <property type="project" value="TreeGrafter"/>
</dbReference>
<dbReference type="GO" id="GO:0005776">
    <property type="term" value="C:autophagosome"/>
    <property type="evidence" value="ECO:0007669"/>
    <property type="project" value="TreeGrafter"/>
</dbReference>
<feature type="coiled-coil region" evidence="1">
    <location>
        <begin position="785"/>
        <end position="844"/>
    </location>
</feature>
<protein>
    <submittedName>
        <fullName evidence="3">Uncharacterized protein</fullName>
    </submittedName>
</protein>
<feature type="coiled-coil region" evidence="1">
    <location>
        <begin position="101"/>
        <end position="274"/>
    </location>
</feature>
<feature type="coiled-coil region" evidence="1">
    <location>
        <begin position="528"/>
        <end position="555"/>
    </location>
</feature>
<keyword evidence="4" id="KW-1185">Reference proteome</keyword>
<organism evidence="3 4">
    <name type="scientific">Antrodiella citrinella</name>
    <dbReference type="NCBI Taxonomy" id="2447956"/>
    <lineage>
        <taxon>Eukaryota</taxon>
        <taxon>Fungi</taxon>
        <taxon>Dikarya</taxon>
        <taxon>Basidiomycota</taxon>
        <taxon>Agaricomycotina</taxon>
        <taxon>Agaricomycetes</taxon>
        <taxon>Polyporales</taxon>
        <taxon>Steccherinaceae</taxon>
        <taxon>Antrodiella</taxon>
    </lineage>
</organism>
<dbReference type="Proteomes" id="UP000308730">
    <property type="component" value="Unassembled WGS sequence"/>
</dbReference>
<dbReference type="Gene3D" id="1.10.287.1490">
    <property type="match status" value="1"/>
</dbReference>
<feature type="compositionally biased region" description="Polar residues" evidence="2">
    <location>
        <begin position="1021"/>
        <end position="1039"/>
    </location>
</feature>
<dbReference type="GO" id="GO:0072383">
    <property type="term" value="P:plus-end-directed vesicle transport along microtubule"/>
    <property type="evidence" value="ECO:0007669"/>
    <property type="project" value="TreeGrafter"/>
</dbReference>
<dbReference type="PANTHER" id="PTHR46753:SF2">
    <property type="entry name" value="FYVE AND COILED-COIL DOMAIN-CONTAINING PROTEIN 1"/>
    <property type="match status" value="1"/>
</dbReference>
<name>A0A4S4MYF5_9APHY</name>
<reference evidence="3 4" key="1">
    <citation type="submission" date="2019-02" db="EMBL/GenBank/DDBJ databases">
        <title>Genome sequencing of the rare red list fungi Antrodiella citrinella (Flaviporus citrinellus).</title>
        <authorList>
            <person name="Buettner E."/>
            <person name="Kellner H."/>
        </authorList>
    </citation>
    <scope>NUCLEOTIDE SEQUENCE [LARGE SCALE GENOMIC DNA]</scope>
    <source>
        <strain evidence="3 4">DSM 108506</strain>
    </source>
</reference>
<dbReference type="AlphaFoldDB" id="A0A4S4MYF5"/>
<feature type="region of interest" description="Disordered" evidence="2">
    <location>
        <begin position="965"/>
        <end position="1008"/>
    </location>
</feature>
<evidence type="ECO:0000313" key="4">
    <source>
        <dbReference type="Proteomes" id="UP000308730"/>
    </source>
</evidence>
<evidence type="ECO:0000256" key="1">
    <source>
        <dbReference type="SAM" id="Coils"/>
    </source>
</evidence>
<dbReference type="OrthoDB" id="2804762at2759"/>